<sequence>MADSILNELRERLKGAQEEFEAELDRRIEVQRQQFRYRLEQGKVRFEEDMRDWQARYRTGIWRYLTGARIAYLLTAPVIYALIVPLVFLDLSVTIYQHICFRVYGIDLVRRRDHVIIDRQHLAYLNAIEKLNCIYCGYANGVIAYAREIAGRTERFWCPIKHARRSADPHPLFESFLEYGDAEAYRAWMESYRRGKGNFEVRS</sequence>
<organism evidence="3 4">
    <name type="scientific">Rhizobium daejeonense</name>
    <dbReference type="NCBI Taxonomy" id="240521"/>
    <lineage>
        <taxon>Bacteria</taxon>
        <taxon>Pseudomonadati</taxon>
        <taxon>Pseudomonadota</taxon>
        <taxon>Alphaproteobacteria</taxon>
        <taxon>Hyphomicrobiales</taxon>
        <taxon>Rhizobiaceae</taxon>
        <taxon>Rhizobium/Agrobacterium group</taxon>
        <taxon>Rhizobium</taxon>
    </lineage>
</organism>
<dbReference type="RefSeq" id="WP_163903032.1">
    <property type="nucleotide sequence ID" value="NZ_CP048427.1"/>
</dbReference>
<gene>
    <name evidence="3" type="ORF">G6N76_14200</name>
</gene>
<keyword evidence="2" id="KW-0472">Membrane</keyword>
<feature type="transmembrane region" description="Helical" evidence="2">
    <location>
        <begin position="70"/>
        <end position="89"/>
    </location>
</feature>
<dbReference type="Proteomes" id="UP000477849">
    <property type="component" value="Unassembled WGS sequence"/>
</dbReference>
<dbReference type="EMBL" id="JAAKZH010000004">
    <property type="protein sequence ID" value="NGO64818.1"/>
    <property type="molecule type" value="Genomic_DNA"/>
</dbReference>
<feature type="coiled-coil region" evidence="1">
    <location>
        <begin position="6"/>
        <end position="33"/>
    </location>
</feature>
<keyword evidence="2" id="KW-0812">Transmembrane</keyword>
<name>A0A6M1S933_9HYPH</name>
<keyword evidence="4" id="KW-1185">Reference proteome</keyword>
<proteinExistence type="predicted"/>
<accession>A0A6M1S933</accession>
<keyword evidence="1" id="KW-0175">Coiled coil</keyword>
<evidence type="ECO:0000256" key="2">
    <source>
        <dbReference type="SAM" id="Phobius"/>
    </source>
</evidence>
<protein>
    <submittedName>
        <fullName evidence="3">Uncharacterized protein</fullName>
    </submittedName>
</protein>
<evidence type="ECO:0000313" key="3">
    <source>
        <dbReference type="EMBL" id="NGO64818.1"/>
    </source>
</evidence>
<evidence type="ECO:0000256" key="1">
    <source>
        <dbReference type="SAM" id="Coils"/>
    </source>
</evidence>
<reference evidence="3 4" key="1">
    <citation type="submission" date="2020-02" db="EMBL/GenBank/DDBJ databases">
        <title>Genome sequence of the type strain CCBAU10050 of Rhizobium daejeonense.</title>
        <authorList>
            <person name="Gao J."/>
            <person name="Sun J."/>
        </authorList>
    </citation>
    <scope>NUCLEOTIDE SEQUENCE [LARGE SCALE GENOMIC DNA]</scope>
    <source>
        <strain evidence="3 4">CCBAU10050</strain>
    </source>
</reference>
<dbReference type="AlphaFoldDB" id="A0A6M1S933"/>
<comment type="caution">
    <text evidence="3">The sequence shown here is derived from an EMBL/GenBank/DDBJ whole genome shotgun (WGS) entry which is preliminary data.</text>
</comment>
<keyword evidence="2" id="KW-1133">Transmembrane helix</keyword>
<evidence type="ECO:0000313" key="4">
    <source>
        <dbReference type="Proteomes" id="UP000477849"/>
    </source>
</evidence>